<dbReference type="CDD" id="cd00397">
    <property type="entry name" value="DNA_BRE_C"/>
    <property type="match status" value="1"/>
</dbReference>
<gene>
    <name evidence="6" type="ORF">SAMN06265222_101666</name>
</gene>
<accession>A0ABY1PRU1</accession>
<feature type="domain" description="Tyr recombinase" evidence="5">
    <location>
        <begin position="191"/>
        <end position="402"/>
    </location>
</feature>
<dbReference type="InterPro" id="IPR002104">
    <property type="entry name" value="Integrase_catalytic"/>
</dbReference>
<comment type="similarity">
    <text evidence="1">Belongs to the 'phage' integrase family.</text>
</comment>
<organism evidence="6 7">
    <name type="scientific">Neorhodopirellula lusitana</name>
    <dbReference type="NCBI Taxonomy" id="445327"/>
    <lineage>
        <taxon>Bacteria</taxon>
        <taxon>Pseudomonadati</taxon>
        <taxon>Planctomycetota</taxon>
        <taxon>Planctomycetia</taxon>
        <taxon>Pirellulales</taxon>
        <taxon>Pirellulaceae</taxon>
        <taxon>Neorhodopirellula</taxon>
    </lineage>
</organism>
<keyword evidence="7" id="KW-1185">Reference proteome</keyword>
<keyword evidence="3" id="KW-0233">DNA recombination</keyword>
<evidence type="ECO:0000256" key="2">
    <source>
        <dbReference type="ARBA" id="ARBA00023125"/>
    </source>
</evidence>
<dbReference type="InterPro" id="IPR050090">
    <property type="entry name" value="Tyrosine_recombinase_XerCD"/>
</dbReference>
<sequence>MAKKKGPESPDEQPKVRIAAPKNRPLQIRYFCHRENREIRISVGSRNMEDAERLKKEIEAKLLLGIEVRSDKKIVLGPEMEWDQFREQYTTQHLNSLRDKTAEDAESRLDIATRIIKPKTLGAMAEPSSLQRLQSRLLAGEQSMRGKPRSSHTVRGYMKSIVSALNWAYYQDWLTNAPKTPRIKVSKRKAMKGRPITEAEFKAMLAVTSAVVGDEAAESWKLLLHGLWESALRIEELMNVSWDREGAIIPQWTKGEFPILRIPAAMQKNDTDEDIPLLPGFEKLMLKTPADQRSGWVFEPVSLQVQYGGKPNYPRLESGWVGKVISKIGKKANIVVAPEDKKTGLPAKFASAHDLRRSCGQRLRNAGVPPLVICRIMRHSSWETTRRHYAPGDIQREAEILKRTLLGDETPNPDPTDEEVDSGS</sequence>
<proteinExistence type="inferred from homology"/>
<reference evidence="6 7" key="1">
    <citation type="submission" date="2017-05" db="EMBL/GenBank/DDBJ databases">
        <authorList>
            <person name="Varghese N."/>
            <person name="Submissions S."/>
        </authorList>
    </citation>
    <scope>NUCLEOTIDE SEQUENCE [LARGE SCALE GENOMIC DNA]</scope>
    <source>
        <strain evidence="6 7">DSM 25457</strain>
    </source>
</reference>
<feature type="region of interest" description="Disordered" evidence="4">
    <location>
        <begin position="405"/>
        <end position="424"/>
    </location>
</feature>
<evidence type="ECO:0000313" key="7">
    <source>
        <dbReference type="Proteomes" id="UP001158067"/>
    </source>
</evidence>
<dbReference type="PANTHER" id="PTHR30349:SF41">
    <property type="entry name" value="INTEGRASE_RECOMBINASE PROTEIN MJ0367-RELATED"/>
    <property type="match status" value="1"/>
</dbReference>
<dbReference type="PANTHER" id="PTHR30349">
    <property type="entry name" value="PHAGE INTEGRASE-RELATED"/>
    <property type="match status" value="1"/>
</dbReference>
<comment type="caution">
    <text evidence="6">The sequence shown here is derived from an EMBL/GenBank/DDBJ whole genome shotgun (WGS) entry which is preliminary data.</text>
</comment>
<dbReference type="PROSITE" id="PS51898">
    <property type="entry name" value="TYR_RECOMBINASE"/>
    <property type="match status" value="1"/>
</dbReference>
<dbReference type="RefSeq" id="WP_283430868.1">
    <property type="nucleotide sequence ID" value="NZ_FXUG01000001.1"/>
</dbReference>
<dbReference type="InterPro" id="IPR011010">
    <property type="entry name" value="DNA_brk_join_enz"/>
</dbReference>
<evidence type="ECO:0000256" key="1">
    <source>
        <dbReference type="ARBA" id="ARBA00008857"/>
    </source>
</evidence>
<dbReference type="Pfam" id="PF00589">
    <property type="entry name" value="Phage_integrase"/>
    <property type="match status" value="1"/>
</dbReference>
<keyword evidence="2" id="KW-0238">DNA-binding</keyword>
<dbReference type="SUPFAM" id="SSF56349">
    <property type="entry name" value="DNA breaking-rejoining enzymes"/>
    <property type="match status" value="1"/>
</dbReference>
<protein>
    <submittedName>
        <fullName evidence="6">Phage integrase family protein</fullName>
    </submittedName>
</protein>
<feature type="region of interest" description="Disordered" evidence="4">
    <location>
        <begin position="1"/>
        <end position="20"/>
    </location>
</feature>
<dbReference type="Proteomes" id="UP001158067">
    <property type="component" value="Unassembled WGS sequence"/>
</dbReference>
<feature type="compositionally biased region" description="Acidic residues" evidence="4">
    <location>
        <begin position="415"/>
        <end position="424"/>
    </location>
</feature>
<evidence type="ECO:0000259" key="5">
    <source>
        <dbReference type="PROSITE" id="PS51898"/>
    </source>
</evidence>
<evidence type="ECO:0000256" key="3">
    <source>
        <dbReference type="ARBA" id="ARBA00023172"/>
    </source>
</evidence>
<dbReference type="Gene3D" id="1.10.443.10">
    <property type="entry name" value="Intergrase catalytic core"/>
    <property type="match status" value="1"/>
</dbReference>
<feature type="compositionally biased region" description="Basic and acidic residues" evidence="4">
    <location>
        <begin position="1"/>
        <end position="15"/>
    </location>
</feature>
<evidence type="ECO:0000256" key="4">
    <source>
        <dbReference type="SAM" id="MobiDB-lite"/>
    </source>
</evidence>
<dbReference type="InterPro" id="IPR013762">
    <property type="entry name" value="Integrase-like_cat_sf"/>
</dbReference>
<evidence type="ECO:0000313" key="6">
    <source>
        <dbReference type="EMBL" id="SMP41844.1"/>
    </source>
</evidence>
<dbReference type="EMBL" id="FXUG01000001">
    <property type="protein sequence ID" value="SMP41844.1"/>
    <property type="molecule type" value="Genomic_DNA"/>
</dbReference>
<name>A0ABY1PRU1_9BACT</name>